<dbReference type="PROSITE" id="PS01137">
    <property type="entry name" value="TATD_1"/>
    <property type="match status" value="1"/>
</dbReference>
<dbReference type="Proteomes" id="UP000234857">
    <property type="component" value="Unassembled WGS sequence"/>
</dbReference>
<dbReference type="InterPro" id="IPR018228">
    <property type="entry name" value="DNase_TatD-rel_CS"/>
</dbReference>
<dbReference type="InterPro" id="IPR011059">
    <property type="entry name" value="Metal-dep_hydrolase_composite"/>
</dbReference>
<name>A0A2N5ZDI4_MUIH1</name>
<comment type="cofactor">
    <cofactor evidence="1">
        <name>Zn(2+)</name>
        <dbReference type="ChEBI" id="CHEBI:29105"/>
    </cofactor>
</comment>
<keyword evidence="5" id="KW-0378">Hydrolase</keyword>
<evidence type="ECO:0000256" key="5">
    <source>
        <dbReference type="ARBA" id="ARBA00022801"/>
    </source>
</evidence>
<dbReference type="InterPro" id="IPR002195">
    <property type="entry name" value="Dihydroorotase_CS"/>
</dbReference>
<evidence type="ECO:0000313" key="8">
    <source>
        <dbReference type="Proteomes" id="UP000234857"/>
    </source>
</evidence>
<dbReference type="GO" id="GO:0005737">
    <property type="term" value="C:cytoplasm"/>
    <property type="evidence" value="ECO:0007669"/>
    <property type="project" value="TreeGrafter"/>
</dbReference>
<proteinExistence type="inferred from homology"/>
<gene>
    <name evidence="7" type="ORF">C0601_09635</name>
</gene>
<keyword evidence="4" id="KW-0479">Metal-binding</keyword>
<evidence type="ECO:0000313" key="7">
    <source>
        <dbReference type="EMBL" id="PLX16728.1"/>
    </source>
</evidence>
<dbReference type="AlphaFoldDB" id="A0A2N5ZDI4"/>
<dbReference type="GO" id="GO:0046872">
    <property type="term" value="F:metal ion binding"/>
    <property type="evidence" value="ECO:0007669"/>
    <property type="project" value="UniProtKB-KW"/>
</dbReference>
<comment type="function">
    <text evidence="2">Catalyzes the reversible cyclization of carbamoyl aspartate to dihydroorotate.</text>
</comment>
<comment type="similarity">
    <text evidence="3">Belongs to the metallo-dependent hydrolases superfamily. DHOase family. Class I DHOase subfamily.</text>
</comment>
<dbReference type="GO" id="GO:0004038">
    <property type="term" value="F:allantoinase activity"/>
    <property type="evidence" value="ECO:0007669"/>
    <property type="project" value="TreeGrafter"/>
</dbReference>
<evidence type="ECO:0000256" key="2">
    <source>
        <dbReference type="ARBA" id="ARBA00002368"/>
    </source>
</evidence>
<dbReference type="Pfam" id="PF01979">
    <property type="entry name" value="Amidohydro_1"/>
    <property type="match status" value="1"/>
</dbReference>
<comment type="caution">
    <text evidence="7">The sequence shown here is derived from an EMBL/GenBank/DDBJ whole genome shotgun (WGS) entry which is preliminary data.</text>
</comment>
<dbReference type="PANTHER" id="PTHR43668:SF2">
    <property type="entry name" value="ALLANTOINASE"/>
    <property type="match status" value="1"/>
</dbReference>
<dbReference type="InterPro" id="IPR032466">
    <property type="entry name" value="Metal_Hydrolase"/>
</dbReference>
<dbReference type="InterPro" id="IPR006680">
    <property type="entry name" value="Amidohydro-rel"/>
</dbReference>
<dbReference type="Gene3D" id="2.30.40.10">
    <property type="entry name" value="Urease, subunit C, domain 1"/>
    <property type="match status" value="1"/>
</dbReference>
<dbReference type="PANTHER" id="PTHR43668">
    <property type="entry name" value="ALLANTOINASE"/>
    <property type="match status" value="1"/>
</dbReference>
<dbReference type="InterPro" id="IPR050138">
    <property type="entry name" value="DHOase/Allantoinase_Hydrolase"/>
</dbReference>
<dbReference type="SUPFAM" id="SSF51556">
    <property type="entry name" value="Metallo-dependent hydrolases"/>
    <property type="match status" value="1"/>
</dbReference>
<sequence>MSTFLLKNIFLPNGDEFKKCDLLFNEKILEISDEIKSKSEYKILDCDGFYAMPGFIDSHVHFNTPGFENHETFEKGSRSAIKGGVTSIIDMPCTSLPPIVSKEAFYEKLKVIKDQAYCDFAFHGGVEATFFQDDANLRKNFEEMIVAGIKAVKIYTVSGMETFKELSNNQMFEVFTTAAEMNLPVMVHAEDPSFVREREEEMKKQKRKDPKSYAYSRSVEAELVAINTCGILSNLTGARVHIVHISSYKGVQLVKMWREQGAKISCETCPHYMAFDISSLERMGGILKTAPVVKSENDSEGLWKAFSQGDISFITTDHAPCDLETEKNTGSIWTDYGGIPGVETIYSYIISEGLLKDRISLSVLTDSIKRSASLFSLNDKGELLPGKDADITIWDFDHKHEVKAKEFESTGKYSPFDKWIFSCSLKRVFLRGELVVEDENILQRKGKYIK</sequence>
<feature type="domain" description="Amidohydrolase-related" evidence="6">
    <location>
        <begin position="50"/>
        <end position="435"/>
    </location>
</feature>
<evidence type="ECO:0000256" key="4">
    <source>
        <dbReference type="ARBA" id="ARBA00022723"/>
    </source>
</evidence>
<dbReference type="EMBL" id="PKTG01000107">
    <property type="protein sequence ID" value="PLX16728.1"/>
    <property type="molecule type" value="Genomic_DNA"/>
</dbReference>
<dbReference type="PROSITE" id="PS00482">
    <property type="entry name" value="DIHYDROOROTASE_1"/>
    <property type="match status" value="1"/>
</dbReference>
<dbReference type="Gene3D" id="3.20.20.140">
    <property type="entry name" value="Metal-dependent hydrolases"/>
    <property type="match status" value="1"/>
</dbReference>
<reference evidence="7 8" key="1">
    <citation type="submission" date="2017-11" db="EMBL/GenBank/DDBJ databases">
        <title>Genome-resolved metagenomics identifies genetic mobility, metabolic interactions, and unexpected diversity in perchlorate-reducing communities.</title>
        <authorList>
            <person name="Barnum T.P."/>
            <person name="Figueroa I.A."/>
            <person name="Carlstrom C.I."/>
            <person name="Lucas L.N."/>
            <person name="Engelbrektson A.L."/>
            <person name="Coates J.D."/>
        </authorList>
    </citation>
    <scope>NUCLEOTIDE SEQUENCE [LARGE SCALE GENOMIC DNA]</scope>
    <source>
        <strain evidence="7">BM706</strain>
    </source>
</reference>
<protein>
    <recommendedName>
        <fullName evidence="6">Amidohydrolase-related domain-containing protein</fullName>
    </recommendedName>
</protein>
<organism evidence="7 8">
    <name type="scientific">Muiribacterium halophilum</name>
    <dbReference type="NCBI Taxonomy" id="2053465"/>
    <lineage>
        <taxon>Bacteria</taxon>
        <taxon>Candidatus Muiribacteriota</taxon>
        <taxon>Candidatus Muiribacteriia</taxon>
        <taxon>Candidatus Muiribacteriales</taxon>
        <taxon>Candidatus Muiribacteriaceae</taxon>
        <taxon>Candidatus Muiribacterium</taxon>
    </lineage>
</organism>
<accession>A0A2N5ZDI4</accession>
<evidence type="ECO:0000256" key="1">
    <source>
        <dbReference type="ARBA" id="ARBA00001947"/>
    </source>
</evidence>
<evidence type="ECO:0000256" key="3">
    <source>
        <dbReference type="ARBA" id="ARBA00010286"/>
    </source>
</evidence>
<evidence type="ECO:0000259" key="6">
    <source>
        <dbReference type="Pfam" id="PF01979"/>
    </source>
</evidence>
<dbReference type="SUPFAM" id="SSF51338">
    <property type="entry name" value="Composite domain of metallo-dependent hydrolases"/>
    <property type="match status" value="1"/>
</dbReference>
<dbReference type="GO" id="GO:0006145">
    <property type="term" value="P:purine nucleobase catabolic process"/>
    <property type="evidence" value="ECO:0007669"/>
    <property type="project" value="TreeGrafter"/>
</dbReference>